<comment type="caution">
    <text evidence="1">The sequence shown here is derived from an EMBL/GenBank/DDBJ whole genome shotgun (WGS) entry which is preliminary data.</text>
</comment>
<dbReference type="Proteomes" id="UP000304953">
    <property type="component" value="Unassembled WGS sequence"/>
</dbReference>
<sequence length="133" mass="15185">MKKYKSKIGVSFGLVAVLTALILIVSFAIAMKDNYSTAEMVILLIAYLLGFTAYCFSFTYPICNTEYIIQEKKLLIKCGLYKKKILLNDIVEVIPRKSFGREPALNMQRLYIKYSEGQGIYSIGISPRNMRDF</sequence>
<dbReference type="EMBL" id="SRYA01000009">
    <property type="protein sequence ID" value="TGY97180.1"/>
    <property type="molecule type" value="Genomic_DNA"/>
</dbReference>
<name>A0AC61RZL6_9FIRM</name>
<accession>A0AC61RZL6</accession>
<keyword evidence="2" id="KW-1185">Reference proteome</keyword>
<protein>
    <submittedName>
        <fullName evidence="1">Uncharacterized protein</fullName>
    </submittedName>
</protein>
<reference evidence="1" key="1">
    <citation type="submission" date="2019-04" db="EMBL/GenBank/DDBJ databases">
        <title>Microbes associate with the intestines of laboratory mice.</title>
        <authorList>
            <person name="Navarre W."/>
            <person name="Wong E."/>
            <person name="Huang K."/>
            <person name="Tropini C."/>
            <person name="Ng K."/>
            <person name="Yu B."/>
        </authorList>
    </citation>
    <scope>NUCLEOTIDE SEQUENCE</scope>
    <source>
        <strain evidence="1">NM01_1-7b</strain>
    </source>
</reference>
<organism evidence="1 2">
    <name type="scientific">Petralouisia muris</name>
    <dbReference type="NCBI Taxonomy" id="3032872"/>
    <lineage>
        <taxon>Bacteria</taxon>
        <taxon>Bacillati</taxon>
        <taxon>Bacillota</taxon>
        <taxon>Clostridia</taxon>
        <taxon>Lachnospirales</taxon>
        <taxon>Lachnospiraceae</taxon>
        <taxon>Petralouisia</taxon>
    </lineage>
</organism>
<evidence type="ECO:0000313" key="2">
    <source>
        <dbReference type="Proteomes" id="UP000304953"/>
    </source>
</evidence>
<evidence type="ECO:0000313" key="1">
    <source>
        <dbReference type="EMBL" id="TGY97180.1"/>
    </source>
</evidence>
<proteinExistence type="predicted"/>
<gene>
    <name evidence="1" type="ORF">E5329_05755</name>
</gene>